<dbReference type="Pfam" id="PF12697">
    <property type="entry name" value="Abhydrolase_6"/>
    <property type="match status" value="1"/>
</dbReference>
<dbReference type="InterPro" id="IPR000073">
    <property type="entry name" value="AB_hydrolase_1"/>
</dbReference>
<dbReference type="AlphaFoldDB" id="A0A5C2SKM3"/>
<dbReference type="GO" id="GO:0016787">
    <property type="term" value="F:hydrolase activity"/>
    <property type="evidence" value="ECO:0007669"/>
    <property type="project" value="UniProtKB-KW"/>
</dbReference>
<dbReference type="InterPro" id="IPR029058">
    <property type="entry name" value="AB_hydrolase_fold"/>
</dbReference>
<protein>
    <submittedName>
        <fullName evidence="2">Alpha/beta-hydrolase</fullName>
    </submittedName>
</protein>
<dbReference type="OrthoDB" id="94039at2759"/>
<evidence type="ECO:0000313" key="3">
    <source>
        <dbReference type="Proteomes" id="UP000313359"/>
    </source>
</evidence>
<keyword evidence="2" id="KW-0378">Hydrolase</keyword>
<feature type="domain" description="AB hydrolase-1" evidence="1">
    <location>
        <begin position="45"/>
        <end position="330"/>
    </location>
</feature>
<evidence type="ECO:0000313" key="2">
    <source>
        <dbReference type="EMBL" id="RPD64180.1"/>
    </source>
</evidence>
<reference evidence="2" key="1">
    <citation type="journal article" date="2018" name="Genome Biol. Evol.">
        <title>Genomics and development of Lentinus tigrinus, a white-rot wood-decaying mushroom with dimorphic fruiting bodies.</title>
        <authorList>
            <person name="Wu B."/>
            <person name="Xu Z."/>
            <person name="Knudson A."/>
            <person name="Carlson A."/>
            <person name="Chen N."/>
            <person name="Kovaka S."/>
            <person name="LaButti K."/>
            <person name="Lipzen A."/>
            <person name="Pennachio C."/>
            <person name="Riley R."/>
            <person name="Schakwitz W."/>
            <person name="Umezawa K."/>
            <person name="Ohm R.A."/>
            <person name="Grigoriev I.V."/>
            <person name="Nagy L.G."/>
            <person name="Gibbons J."/>
            <person name="Hibbett D."/>
        </authorList>
    </citation>
    <scope>NUCLEOTIDE SEQUENCE [LARGE SCALE GENOMIC DNA]</scope>
    <source>
        <strain evidence="2">ALCF2SS1-6</strain>
    </source>
</reference>
<sequence length="347" mass="38740">MSTSLEATNFSLLGPLEDSALTLSLTRLRPRNPPRGQTSGERFSLLFTHGTSFHKETWIPSVENLFELQAQSVGTAATVVEAWLMDVQNHGRAAVLNENKLLTNLEGINTLTRKSGSYLAAYELARAIEVVFKSGLFAGTSVVGVAHSASAFGKLRHSRMIIVEPTMMTREVFTKINKNGRVWEMLYEMTKTRKDIWSSRKAAREWLSTRSPWDTWTPRCLDLFVEYALRDLPTSTYPDRKEGVTLCCTREQEAATYTYGGDDGFAAIDNLAEHSKLIPVHLIYGENANLVPGIARKAFLKSKQARDIASITTIPDVGHMVVEEDPTNLAVAVWNILRSDVPHRSRL</sequence>
<evidence type="ECO:0000259" key="1">
    <source>
        <dbReference type="Pfam" id="PF12697"/>
    </source>
</evidence>
<proteinExistence type="predicted"/>
<dbReference type="Proteomes" id="UP000313359">
    <property type="component" value="Unassembled WGS sequence"/>
</dbReference>
<dbReference type="Gene3D" id="3.40.50.1820">
    <property type="entry name" value="alpha/beta hydrolase"/>
    <property type="match status" value="1"/>
</dbReference>
<dbReference type="SUPFAM" id="SSF53474">
    <property type="entry name" value="alpha/beta-Hydrolases"/>
    <property type="match status" value="1"/>
</dbReference>
<keyword evidence="3" id="KW-1185">Reference proteome</keyword>
<name>A0A5C2SKM3_9APHY</name>
<dbReference type="EMBL" id="ML122254">
    <property type="protein sequence ID" value="RPD64180.1"/>
    <property type="molecule type" value="Genomic_DNA"/>
</dbReference>
<organism evidence="2 3">
    <name type="scientific">Lentinus tigrinus ALCF2SS1-6</name>
    <dbReference type="NCBI Taxonomy" id="1328759"/>
    <lineage>
        <taxon>Eukaryota</taxon>
        <taxon>Fungi</taxon>
        <taxon>Dikarya</taxon>
        <taxon>Basidiomycota</taxon>
        <taxon>Agaricomycotina</taxon>
        <taxon>Agaricomycetes</taxon>
        <taxon>Polyporales</taxon>
        <taxon>Polyporaceae</taxon>
        <taxon>Lentinus</taxon>
    </lineage>
</organism>
<accession>A0A5C2SKM3</accession>
<gene>
    <name evidence="2" type="ORF">L227DRAFT_591403</name>
</gene>